<feature type="transmembrane region" description="Helical" evidence="1">
    <location>
        <begin position="57"/>
        <end position="76"/>
    </location>
</feature>
<protein>
    <recommendedName>
        <fullName evidence="4">Integral membrane protein</fullName>
    </recommendedName>
</protein>
<organism evidence="2 3">
    <name type="scientific">Streptomyces hebeiensis</name>
    <dbReference type="NCBI Taxonomy" id="229486"/>
    <lineage>
        <taxon>Bacteria</taxon>
        <taxon>Bacillati</taxon>
        <taxon>Actinomycetota</taxon>
        <taxon>Actinomycetes</taxon>
        <taxon>Kitasatosporales</taxon>
        <taxon>Streptomycetaceae</taxon>
        <taxon>Streptomyces</taxon>
    </lineage>
</organism>
<dbReference type="RefSeq" id="WP_344270348.1">
    <property type="nucleotide sequence ID" value="NZ_BAAAKV010000005.1"/>
</dbReference>
<dbReference type="Proteomes" id="UP001501371">
    <property type="component" value="Unassembled WGS sequence"/>
</dbReference>
<dbReference type="EMBL" id="BAAAKV010000005">
    <property type="protein sequence ID" value="GAA1155445.1"/>
    <property type="molecule type" value="Genomic_DNA"/>
</dbReference>
<keyword evidence="1" id="KW-0812">Transmembrane</keyword>
<accession>A0ABN1UMC5</accession>
<comment type="caution">
    <text evidence="2">The sequence shown here is derived from an EMBL/GenBank/DDBJ whole genome shotgun (WGS) entry which is preliminary data.</text>
</comment>
<keyword evidence="1" id="KW-0472">Membrane</keyword>
<evidence type="ECO:0000313" key="2">
    <source>
        <dbReference type="EMBL" id="GAA1155445.1"/>
    </source>
</evidence>
<keyword evidence="3" id="KW-1185">Reference proteome</keyword>
<proteinExistence type="predicted"/>
<gene>
    <name evidence="2" type="ORF">GCM10009654_08850</name>
</gene>
<evidence type="ECO:0000313" key="3">
    <source>
        <dbReference type="Proteomes" id="UP001501371"/>
    </source>
</evidence>
<evidence type="ECO:0000256" key="1">
    <source>
        <dbReference type="SAM" id="Phobius"/>
    </source>
</evidence>
<evidence type="ECO:0008006" key="4">
    <source>
        <dbReference type="Google" id="ProtNLM"/>
    </source>
</evidence>
<name>A0ABN1UMC5_9ACTN</name>
<reference evidence="2 3" key="1">
    <citation type="journal article" date="2019" name="Int. J. Syst. Evol. Microbiol.">
        <title>The Global Catalogue of Microorganisms (GCM) 10K type strain sequencing project: providing services to taxonomists for standard genome sequencing and annotation.</title>
        <authorList>
            <consortium name="The Broad Institute Genomics Platform"/>
            <consortium name="The Broad Institute Genome Sequencing Center for Infectious Disease"/>
            <person name="Wu L."/>
            <person name="Ma J."/>
        </authorList>
    </citation>
    <scope>NUCLEOTIDE SEQUENCE [LARGE SCALE GENOMIC DNA]</scope>
    <source>
        <strain evidence="2 3">JCM 12696</strain>
    </source>
</reference>
<keyword evidence="1" id="KW-1133">Transmembrane helix</keyword>
<sequence length="89" mass="9434">MIWEVLGAVLFGLGLSWAAARLLPHRLPSHRTVFTAGPLGSLFGAYLTHMALGPGHVLATLAGALLVGAVLLSLLIRPTSRRLRQVMPS</sequence>